<organism evidence="2 3">
    <name type="scientific">Aldrovandia affinis</name>
    <dbReference type="NCBI Taxonomy" id="143900"/>
    <lineage>
        <taxon>Eukaryota</taxon>
        <taxon>Metazoa</taxon>
        <taxon>Chordata</taxon>
        <taxon>Craniata</taxon>
        <taxon>Vertebrata</taxon>
        <taxon>Euteleostomi</taxon>
        <taxon>Actinopterygii</taxon>
        <taxon>Neopterygii</taxon>
        <taxon>Teleostei</taxon>
        <taxon>Notacanthiformes</taxon>
        <taxon>Halosauridae</taxon>
        <taxon>Aldrovandia</taxon>
    </lineage>
</organism>
<dbReference type="Proteomes" id="UP001221898">
    <property type="component" value="Unassembled WGS sequence"/>
</dbReference>
<evidence type="ECO:0000256" key="1">
    <source>
        <dbReference type="SAM" id="Phobius"/>
    </source>
</evidence>
<gene>
    <name evidence="2" type="ORF">AAFF_G00258070</name>
</gene>
<evidence type="ECO:0000313" key="2">
    <source>
        <dbReference type="EMBL" id="KAJ8408393.1"/>
    </source>
</evidence>
<keyword evidence="3" id="KW-1185">Reference proteome</keyword>
<dbReference type="AlphaFoldDB" id="A0AAD7SUF7"/>
<keyword evidence="1" id="KW-1133">Transmembrane helix</keyword>
<keyword evidence="1" id="KW-0812">Transmembrane</keyword>
<dbReference type="EMBL" id="JAINUG010000035">
    <property type="protein sequence ID" value="KAJ8408393.1"/>
    <property type="molecule type" value="Genomic_DNA"/>
</dbReference>
<proteinExistence type="predicted"/>
<name>A0AAD7SUF7_9TELE</name>
<protein>
    <submittedName>
        <fullName evidence="2">Uncharacterized protein</fullName>
    </submittedName>
</protein>
<accession>A0AAD7SUF7</accession>
<reference evidence="2" key="1">
    <citation type="journal article" date="2023" name="Science">
        <title>Genome structures resolve the early diversification of teleost fishes.</title>
        <authorList>
            <person name="Parey E."/>
            <person name="Louis A."/>
            <person name="Montfort J."/>
            <person name="Bouchez O."/>
            <person name="Roques C."/>
            <person name="Iampietro C."/>
            <person name="Lluch J."/>
            <person name="Castinel A."/>
            <person name="Donnadieu C."/>
            <person name="Desvignes T."/>
            <person name="Floi Bucao C."/>
            <person name="Jouanno E."/>
            <person name="Wen M."/>
            <person name="Mejri S."/>
            <person name="Dirks R."/>
            <person name="Jansen H."/>
            <person name="Henkel C."/>
            <person name="Chen W.J."/>
            <person name="Zahm M."/>
            <person name="Cabau C."/>
            <person name="Klopp C."/>
            <person name="Thompson A.W."/>
            <person name="Robinson-Rechavi M."/>
            <person name="Braasch I."/>
            <person name="Lecointre G."/>
            <person name="Bobe J."/>
            <person name="Postlethwait J.H."/>
            <person name="Berthelot C."/>
            <person name="Roest Crollius H."/>
            <person name="Guiguen Y."/>
        </authorList>
    </citation>
    <scope>NUCLEOTIDE SEQUENCE</scope>
    <source>
        <strain evidence="2">NC1722</strain>
    </source>
</reference>
<comment type="caution">
    <text evidence="2">The sequence shown here is derived from an EMBL/GenBank/DDBJ whole genome shotgun (WGS) entry which is preliminary data.</text>
</comment>
<keyword evidence="1" id="KW-0472">Membrane</keyword>
<sequence length="78" mass="8531">MSGRRTRGAGAFVIITAVNYARVQGRSALFYILDSAISCLQFMAVAMVLSPEDSRISVVGHIPHLQAVECFPLSPWCF</sequence>
<feature type="transmembrane region" description="Helical" evidence="1">
    <location>
        <begin position="28"/>
        <end position="49"/>
    </location>
</feature>
<evidence type="ECO:0000313" key="3">
    <source>
        <dbReference type="Proteomes" id="UP001221898"/>
    </source>
</evidence>